<comment type="caution">
    <text evidence="2">The sequence shown here is derived from an EMBL/GenBank/DDBJ whole genome shotgun (WGS) entry which is preliminary data.</text>
</comment>
<organism evidence="2 3">
    <name type="scientific">Astyanax mexicanus</name>
    <name type="common">Blind cave fish</name>
    <name type="synonym">Astyanax fasciatus mexicanus</name>
    <dbReference type="NCBI Taxonomy" id="7994"/>
    <lineage>
        <taxon>Eukaryota</taxon>
        <taxon>Metazoa</taxon>
        <taxon>Chordata</taxon>
        <taxon>Craniata</taxon>
        <taxon>Vertebrata</taxon>
        <taxon>Euteleostomi</taxon>
        <taxon>Actinopterygii</taxon>
        <taxon>Neopterygii</taxon>
        <taxon>Teleostei</taxon>
        <taxon>Ostariophysi</taxon>
        <taxon>Characiformes</taxon>
        <taxon>Characoidei</taxon>
        <taxon>Acestrorhamphidae</taxon>
        <taxon>Acestrorhamphinae</taxon>
        <taxon>Astyanax</taxon>
    </lineage>
</organism>
<evidence type="ECO:0008006" key="4">
    <source>
        <dbReference type="Google" id="ProtNLM"/>
    </source>
</evidence>
<gene>
    <name evidence="2" type="ORF">AMEX_G27134</name>
</gene>
<evidence type="ECO:0000256" key="1">
    <source>
        <dbReference type="SAM" id="MobiDB-lite"/>
    </source>
</evidence>
<sequence>MSLNELFYYSDVHRIVSLLCGQQFTSTAMWSSILCLSFVTMVSSAPISPFFNYLPHYGNPRPGPSAQGTNDFFSTNGQPAFNAPISMEIVFPPQFQGSPVGGAGAGPAFPSQGFIKYSLPKVPGRKSVEIYYPYDFTQQRQVMPSVPMMPAVPQLPGLVTFDNPPHNVPQQQPPRASPPQSNDPHPQIMHDQPVQTGQVCAHTAHIV</sequence>
<accession>A0A8T2KKG9</accession>
<evidence type="ECO:0000313" key="2">
    <source>
        <dbReference type="EMBL" id="KAG9259628.1"/>
    </source>
</evidence>
<name>A0A8T2KKG9_ASTMX</name>
<evidence type="ECO:0000313" key="3">
    <source>
        <dbReference type="Proteomes" id="UP000752171"/>
    </source>
</evidence>
<proteinExistence type="predicted"/>
<feature type="region of interest" description="Disordered" evidence="1">
    <location>
        <begin position="156"/>
        <end position="201"/>
    </location>
</feature>
<protein>
    <recommendedName>
        <fullName evidence="4">Secretory calcium-binding phosphoprotein 5</fullName>
    </recommendedName>
</protein>
<dbReference type="EMBL" id="JAICCE010000025">
    <property type="protein sequence ID" value="KAG9259628.1"/>
    <property type="molecule type" value="Genomic_DNA"/>
</dbReference>
<dbReference type="Proteomes" id="UP000752171">
    <property type="component" value="Unassembled WGS sequence"/>
</dbReference>
<dbReference type="AlphaFoldDB" id="A0A8T2KKG9"/>
<reference evidence="2 3" key="1">
    <citation type="submission" date="2021-07" db="EMBL/GenBank/DDBJ databases">
        <authorList>
            <person name="Imarazene B."/>
            <person name="Zahm M."/>
            <person name="Klopp C."/>
            <person name="Cabau C."/>
            <person name="Beille S."/>
            <person name="Jouanno E."/>
            <person name="Castinel A."/>
            <person name="Lluch J."/>
            <person name="Gil L."/>
            <person name="Kuchtly C."/>
            <person name="Lopez Roques C."/>
            <person name="Donnadieu C."/>
            <person name="Parrinello H."/>
            <person name="Journot L."/>
            <person name="Du K."/>
            <person name="Schartl M."/>
            <person name="Retaux S."/>
            <person name="Guiguen Y."/>
        </authorList>
    </citation>
    <scope>NUCLEOTIDE SEQUENCE [LARGE SCALE GENOMIC DNA]</scope>
    <source>
        <strain evidence="2">Pach_M1</strain>
        <tissue evidence="2">Testis</tissue>
    </source>
</reference>